<feature type="compositionally biased region" description="Polar residues" evidence="2">
    <location>
        <begin position="3361"/>
        <end position="3374"/>
    </location>
</feature>
<dbReference type="SUPFAM" id="SSF49265">
    <property type="entry name" value="Fibronectin type III"/>
    <property type="match status" value="5"/>
</dbReference>
<feature type="domain" description="Fibronectin type-III" evidence="3">
    <location>
        <begin position="2360"/>
        <end position="2478"/>
    </location>
</feature>
<dbReference type="PANTHER" id="PTHR13817:SF73">
    <property type="entry name" value="FIBRONECTIN TYPE-III DOMAIN-CONTAINING PROTEIN"/>
    <property type="match status" value="1"/>
</dbReference>
<feature type="region of interest" description="Disordered" evidence="2">
    <location>
        <begin position="3412"/>
        <end position="3433"/>
    </location>
</feature>
<gene>
    <name evidence="4" type="ORF">SO694_00038128</name>
</gene>
<dbReference type="SMART" id="SM00060">
    <property type="entry name" value="FN3"/>
    <property type="match status" value="9"/>
</dbReference>
<dbReference type="Proteomes" id="UP001363151">
    <property type="component" value="Unassembled WGS sequence"/>
</dbReference>
<dbReference type="Gene3D" id="2.60.40.10">
    <property type="entry name" value="Immunoglobulins"/>
    <property type="match status" value="6"/>
</dbReference>
<comment type="caution">
    <text evidence="4">The sequence shown here is derived from an EMBL/GenBank/DDBJ whole genome shotgun (WGS) entry which is preliminary data.</text>
</comment>
<feature type="domain" description="Fibronectin type-III" evidence="3">
    <location>
        <begin position="3281"/>
        <end position="3379"/>
    </location>
</feature>
<dbReference type="PROSITE" id="PS50853">
    <property type="entry name" value="FN3"/>
    <property type="match status" value="4"/>
</dbReference>
<organism evidence="4 5">
    <name type="scientific">Aureococcus anophagefferens</name>
    <name type="common">Harmful bloom alga</name>
    <dbReference type="NCBI Taxonomy" id="44056"/>
    <lineage>
        <taxon>Eukaryota</taxon>
        <taxon>Sar</taxon>
        <taxon>Stramenopiles</taxon>
        <taxon>Ochrophyta</taxon>
        <taxon>Pelagophyceae</taxon>
        <taxon>Pelagomonadales</taxon>
        <taxon>Pelagomonadaceae</taxon>
        <taxon>Aureococcus</taxon>
    </lineage>
</organism>
<feature type="domain" description="Fibronectin type-III" evidence="3">
    <location>
        <begin position="3384"/>
        <end position="3485"/>
    </location>
</feature>
<evidence type="ECO:0000259" key="3">
    <source>
        <dbReference type="PROSITE" id="PS50853"/>
    </source>
</evidence>
<feature type="region of interest" description="Disordered" evidence="2">
    <location>
        <begin position="3361"/>
        <end position="3388"/>
    </location>
</feature>
<name>A0ABR1FLX3_AURAN</name>
<accession>A0ABR1FLX3</accession>
<keyword evidence="5" id="KW-1185">Reference proteome</keyword>
<reference evidence="4 5" key="1">
    <citation type="submission" date="2024-03" db="EMBL/GenBank/DDBJ databases">
        <title>Aureococcus anophagefferens CCMP1851 and Kratosvirus quantuckense: Draft genome of a second virus-susceptible host strain in the model system.</title>
        <authorList>
            <person name="Chase E."/>
            <person name="Truchon A.R."/>
            <person name="Schepens W."/>
            <person name="Wilhelm S.W."/>
        </authorList>
    </citation>
    <scope>NUCLEOTIDE SEQUENCE [LARGE SCALE GENOMIC DNA]</scope>
    <source>
        <strain evidence="4 5">CCMP1851</strain>
    </source>
</reference>
<evidence type="ECO:0000256" key="1">
    <source>
        <dbReference type="ARBA" id="ARBA00022737"/>
    </source>
</evidence>
<dbReference type="InterPro" id="IPR013783">
    <property type="entry name" value="Ig-like_fold"/>
</dbReference>
<evidence type="ECO:0000313" key="5">
    <source>
        <dbReference type="Proteomes" id="UP001363151"/>
    </source>
</evidence>
<proteinExistence type="predicted"/>
<dbReference type="EMBL" id="JBBJCI010000363">
    <property type="protein sequence ID" value="KAK7233205.1"/>
    <property type="molecule type" value="Genomic_DNA"/>
</dbReference>
<dbReference type="InterPro" id="IPR050964">
    <property type="entry name" value="Striated_Muscle_Regulatory"/>
</dbReference>
<dbReference type="CDD" id="cd00063">
    <property type="entry name" value="FN3"/>
    <property type="match status" value="7"/>
</dbReference>
<evidence type="ECO:0000313" key="4">
    <source>
        <dbReference type="EMBL" id="KAK7233205.1"/>
    </source>
</evidence>
<dbReference type="Pfam" id="PF00041">
    <property type="entry name" value="fn3"/>
    <property type="match status" value="3"/>
</dbReference>
<dbReference type="InterPro" id="IPR003961">
    <property type="entry name" value="FN3_dom"/>
</dbReference>
<evidence type="ECO:0000256" key="2">
    <source>
        <dbReference type="SAM" id="MobiDB-lite"/>
    </source>
</evidence>
<dbReference type="InterPro" id="IPR036116">
    <property type="entry name" value="FN3_sf"/>
</dbReference>
<feature type="domain" description="Fibronectin type-III" evidence="3">
    <location>
        <begin position="2482"/>
        <end position="2587"/>
    </location>
</feature>
<dbReference type="PANTHER" id="PTHR13817">
    <property type="entry name" value="TITIN"/>
    <property type="match status" value="1"/>
</dbReference>
<sequence>MDGGCNPFETEYQNVTAFTAQNGLVNKNNCTYSGCLDGVIQRGNLTLFQQAAVDGVVYPPTVWETTKGSEGLSGSFDVDFEAPYGSRRVAHNETAARLQYKLEEMLTIGGVHAERHPYPSDSEGGWGDSKTDGVRGGLEWRGTTPAVVNEVLRTGSTPFSGTFSVAFNGAKTEEMEWQEAADEVEYVIEKLDTIGEIRVARTDMGLQRIPGVTATIGRDGSSASLVYDASFGDSYDRETSHAGKVDGSEMLGSLLDYSENAPVVGTPQERLSAKVQPGRSVRVGGEVHEVARTGMEIQRLYVAADAVPTNASLHALFRLSVTQSGSTQHTTCLDFGASDEDVATALNQFDAFYDGVVVTRSGSGAHGDAYLYSVYFGAGASDGAAGAGDVATLAVDSRLCEENPHNFTGLDIGVETVVQGGATEQQTVHLALDGGYLEGSYYQLQYGNERTACLDWGAPAEDVQDALNALTTLTDARVAVDVDITPLDGYPSFQPNYILRSSNSSNTFKMDRAGNRDRRPRFDGKVFVGDRIRVNGTTGVYTVMEVLDDGYALRLSDKFSAAAHLSVDAVALYKVADAVTVKKGGIGNATVAKTVVQVVADAQFYASSENTKGLFKLQVTHDGEVKQTSCIDYAATAEEVQTAFDSLLFDLNADGLVNDENHVTVTRSGDGGVASGHGYEYLFEMTGPDNNRDAYGYGGATSSILGSNAPKIEVVAVGSEFGCQDALGPEEKLDATATTKHNSTRVELSANAALYVAPGDRIRIGDSSDPFMIYTVAETATFLSKYWIELTLPFDCGNSTHGSGPIYGLTNGCGSGKTIHKSLAGAPSFAVREVVSGADVFEYDVYFVGPHLADVDALEVVNEATGECLDWSHYGGRARDARVSTVVPGGSLEVQTLTLATDSAYAKPAPGGEYYAFFINHYTMVTASSTGLGNDPEGACFDWDTPAATLEERIVAALNLTYVNSTIDETQVKVSRSGFGDGTSAWGYTYTLEYTGSLVGGDMPTVFAIDNSMSLPEKTVYFNNRGTPTGLDDVTFEIYDSSRVPSHVTYTVEITEAATYDVNGTLTANDTYTLTRQARGQVDKTYAAQPAHTMYRAIEYNVHETTFAVSEDGVYFKFDAGVGHAVGDTWILQIYDCGSTMPEGASAVGATVLDGGRDPMALTLATPVLLEGEGAASGFLVPQYFTVREPEMAVQTITVKDVGGSGWFHSGEPAYALSIGGVGNLSACAEWEHPCSTRRRSECLAWDAEDYEVEEQIDLLMSEFLDVADGVTVTRKTDVVNAPSGYVYSVYFDGLVGVSQPPTIYVNKSNCSARPFSDNNDEYVVADVVSAGAGAGTVRFTDALLPLGSRDDATAAGQFLGPNGTALSIYKLSGSALSVAFDEALGDQPAMLADGAYLADGVAATVVDDVVQGSAATGIVLESLHTGVPYSVRVAARNELGYSDWSVPAALGTPATVPPMLEYVTQETAIHKNEIQTLQLGALHVDEIQVFTSTADEIFETQEVTIEAAYGQDVAGNFSVFFPDADVVAFTAGATVSSGSFTLNLTLPVSNTTTGEMNYTEYVTTCIPWSASADAVKDAIVASGFASETQIAVSRSGTGGASSAYGYEWFIEYIGFAGVVAPLSAELCGASVYGGQGANITVAEAPDRYDVRGLGTATEVATVHVGASAKIVEGAFTISVDHGGHWTGGKYAVNTTCLDWDSSAADVEAALEELQVVDSVRVVRHGDGSQASDYGYDFEIFFDGIGMQVRDNGRGTVRVSAVHGQTACTDLFATSVYGVLTPFAWTDGASAHVNVTTADHGGFDLAATDDGVAGVLNLEAELERLPALDDIVVSVETTDTGMGLTWTLTSRDPAGDIPTLACTGDAAFEDSNAECSVATVIDGNTIEGFFVLEGSDALPYDVSAQALASALSETAAAQVEVSREGPDAQNGFVWSVTFVSVSGDVPTLEVVSSLTGSGAAVAATTVVDGNALGGTFALQTADGYTTDQLPYDVSTGALEAALEALSGVGAIEVTTGWELDESSEYGKAYMIEFTTAEGDVADLIPVTWNLTGTETVAHIREYTKGSEARGDALALSFATPLECSESQVTSGACGEEVTYYELQTSSTASFEGEGVTTYTIDTDPTVQFVRISSALFEGRDDDYESPAVSGFFRLSYGGAVTNVLGADATATTVRHELEALPGAGALNVSRTYSRAEYALATCSAETGSPTLTCDDLATEDAPQPSDLIYLDGDWYTVADSYDPSSPTSLPLALATSSAVDTSFMGTTGDGVDVFAWAGGYEWRVEFLSNDDPAMIASPEHALVPATASVGVRPLDCDECLYATGLSAFGLFYIRARAVNDLGPGPWSAVGSSTPQRAPDAPSSFSLEVLSGDTIQVFWYPPATVSGTIVGYSIQWDDAVSFADADTDAATCDTAGYGDCLAEGATISGTPPYDYVVSGLTINTTYYFRIAARNELYDPLDEDDVPTWSEILFATTAEQTPLAPSSATLHLAGKDKLQLEFERPLSDGGTNLSHYLIEYDTSGTFSSPKVFNVSASEVEAAALYEDGPSMVYVTGLSAGTLYYVRVAAVNTVGTSAWATASNPTAPAAAPDRCTTLEVSTADEQSGAPITDLDVSWLGPGNATNSSLSEGDNGSPIVSYLVEWYTAEATCEEQLIRATWDQDTTPSSTAGFVMQFSNGRDATTYGVTTSKVGYDAASSLIRSSLMNLGHTAEAPYDSEYVAGPLDVQRTATNNYHGYAWTIVFSDCADGDLNEGDLVPINVAESSVSESLEVDVSELVAGARSLGNAEVQIITIYGDMTDAQMAVNDTTTPVKGFFRLGFDGSAYSNYIPATATAAQVAEALELLPTVGQVEVSASAYAPSATEAGMEYRVTFSTDVGDQPALFKDVAYLYSAVSGGSYSFSITGADNAVDDITGLKEDATVVGEAPARYGSAVVDADQLSYTINGLESGIEYYVRVSAVNAYGAGPVLTSASNLVPQQIPDSPSNVTVGVNDGDSDSLTVSFDAPLSDGGAEISHYRVELDPTDTFDDPIREDFYCPTANKRTVWKVETAGTGATNPIVDGTFELTLSVSGQSYTTDPIPYDAVGSAFDETGVYETLVEGQRHEGEVYRVSLLDPSGTTFNLTNPATDEARIFLGTSKTAAKVTRVHGGRGTSATSEVFCEEETGYCSSGGRLDFSGSVESKLEALDELIDAGVNVSRYGPDDTNGFSWFVTFLDDSPASSTNDFALSLSTNSLEDYNGTIGGAGASVTLTQWQAGETYSDCTGVSHATDSAMKPMTTPGAPTSVVLSTVSATQLRVQFSSPTWGGGDEITSYLVEYATDAAFASTESVTVSYLDGGSPFYKTISSLTKGQEYYVRVSAGNSQGYGTPQSTAPSSAAPYEESGAPSDVELGITSDSMLTIGYAYPADDGGDDVSSSYASSGTPPSFNSLSASPHKGTVDVDASVAMSYTIDELTTSTTYYVRVLPINAAGYGTASATMSGRPLQVAGIPRSISVAAGTSAGEVDVEWLYPRVPHHGVPCSAFDASPAECPTALRQLAARVDGRLRDHRVRGRVEREGRLRRHGRRLHHDDVDVDHDLGPHGGARYYVRVLARNSVGSGKFCENEGSVCAGSQLYAVATADA</sequence>
<feature type="compositionally biased region" description="Low complexity" evidence="2">
    <location>
        <begin position="3412"/>
        <end position="3425"/>
    </location>
</feature>
<keyword evidence="1" id="KW-0677">Repeat</keyword>
<protein>
    <recommendedName>
        <fullName evidence="3">Fibronectin type-III domain-containing protein</fullName>
    </recommendedName>
</protein>